<feature type="transmembrane region" description="Helical" evidence="6">
    <location>
        <begin position="248"/>
        <end position="268"/>
    </location>
</feature>
<evidence type="ECO:0000256" key="4">
    <source>
        <dbReference type="ARBA" id="ARBA00022989"/>
    </source>
</evidence>
<feature type="transmembrane region" description="Helical" evidence="6">
    <location>
        <begin position="138"/>
        <end position="156"/>
    </location>
</feature>
<dbReference type="InterPro" id="IPR047928">
    <property type="entry name" value="Perm_prefix_1"/>
</dbReference>
<evidence type="ECO:0000313" key="7">
    <source>
        <dbReference type="EMBL" id="RGK40121.1"/>
    </source>
</evidence>
<dbReference type="GO" id="GO:0005886">
    <property type="term" value="C:plasma membrane"/>
    <property type="evidence" value="ECO:0007669"/>
    <property type="project" value="TreeGrafter"/>
</dbReference>
<reference evidence="7 8" key="1">
    <citation type="submission" date="2018-08" db="EMBL/GenBank/DDBJ databases">
        <title>A genome reference for cultivated species of the human gut microbiota.</title>
        <authorList>
            <person name="Zou Y."/>
            <person name="Xue W."/>
            <person name="Luo G."/>
        </authorList>
    </citation>
    <scope>NUCLEOTIDE SEQUENCE [LARGE SCALE GENOMIC DNA]</scope>
    <source>
        <strain evidence="7 8">TF11-7</strain>
    </source>
</reference>
<feature type="transmembrane region" description="Helical" evidence="6">
    <location>
        <begin position="371"/>
        <end position="394"/>
    </location>
</feature>
<evidence type="ECO:0000256" key="5">
    <source>
        <dbReference type="ARBA" id="ARBA00023136"/>
    </source>
</evidence>
<evidence type="ECO:0000256" key="3">
    <source>
        <dbReference type="ARBA" id="ARBA00022960"/>
    </source>
</evidence>
<evidence type="ECO:0000256" key="6">
    <source>
        <dbReference type="SAM" id="Phobius"/>
    </source>
</evidence>
<feature type="transmembrane region" description="Helical" evidence="6">
    <location>
        <begin position="197"/>
        <end position="213"/>
    </location>
</feature>
<keyword evidence="2 6" id="KW-0812">Transmembrane</keyword>
<dbReference type="Pfam" id="PF01098">
    <property type="entry name" value="FTSW_RODA_SPOVE"/>
    <property type="match status" value="1"/>
</dbReference>
<keyword evidence="5 6" id="KW-0472">Membrane</keyword>
<proteinExistence type="predicted"/>
<name>A0A3E4LRJ2_9FIRM</name>
<gene>
    <name evidence="7" type="ORF">DXD17_07435</name>
</gene>
<feature type="transmembrane region" description="Helical" evidence="6">
    <location>
        <begin position="219"/>
        <end position="236"/>
    </location>
</feature>
<dbReference type="GO" id="GO:0032153">
    <property type="term" value="C:cell division site"/>
    <property type="evidence" value="ECO:0007669"/>
    <property type="project" value="TreeGrafter"/>
</dbReference>
<keyword evidence="4 6" id="KW-1133">Transmembrane helix</keyword>
<dbReference type="Proteomes" id="UP000260793">
    <property type="component" value="Unassembled WGS sequence"/>
</dbReference>
<comment type="subcellular location">
    <subcellularLocation>
        <location evidence="1">Membrane</location>
        <topology evidence="1">Multi-pass membrane protein</topology>
    </subcellularLocation>
</comment>
<dbReference type="PANTHER" id="PTHR30474">
    <property type="entry name" value="CELL CYCLE PROTEIN"/>
    <property type="match status" value="1"/>
</dbReference>
<accession>A0A3E4LRJ2</accession>
<protein>
    <recommendedName>
        <fullName evidence="9">FtsW/RodA/SpoVE family cell cycle protein</fullName>
    </recommendedName>
</protein>
<evidence type="ECO:0000256" key="1">
    <source>
        <dbReference type="ARBA" id="ARBA00004141"/>
    </source>
</evidence>
<dbReference type="GO" id="GO:0008360">
    <property type="term" value="P:regulation of cell shape"/>
    <property type="evidence" value="ECO:0007669"/>
    <property type="project" value="UniProtKB-KW"/>
</dbReference>
<evidence type="ECO:0000313" key="8">
    <source>
        <dbReference type="Proteomes" id="UP000260793"/>
    </source>
</evidence>
<dbReference type="NCBIfam" id="NF038403">
    <property type="entry name" value="perm_prefix_1"/>
    <property type="match status" value="1"/>
</dbReference>
<feature type="transmembrane region" description="Helical" evidence="6">
    <location>
        <begin position="108"/>
        <end position="126"/>
    </location>
</feature>
<dbReference type="EMBL" id="QSQN01000016">
    <property type="protein sequence ID" value="RGK40121.1"/>
    <property type="molecule type" value="Genomic_DNA"/>
</dbReference>
<dbReference type="InterPro" id="IPR001182">
    <property type="entry name" value="FtsW/RodA"/>
</dbReference>
<dbReference type="AlphaFoldDB" id="A0A3E4LRJ2"/>
<evidence type="ECO:0000256" key="2">
    <source>
        <dbReference type="ARBA" id="ARBA00022692"/>
    </source>
</evidence>
<organism evidence="7 8">
    <name type="scientific">[Ruminococcus] lactaris</name>
    <dbReference type="NCBI Taxonomy" id="46228"/>
    <lineage>
        <taxon>Bacteria</taxon>
        <taxon>Bacillati</taxon>
        <taxon>Bacillota</taxon>
        <taxon>Clostridia</taxon>
        <taxon>Lachnospirales</taxon>
        <taxon>Lachnospiraceae</taxon>
        <taxon>Mediterraneibacter</taxon>
    </lineage>
</organism>
<dbReference type="GO" id="GO:0051301">
    <property type="term" value="P:cell division"/>
    <property type="evidence" value="ECO:0007669"/>
    <property type="project" value="InterPro"/>
</dbReference>
<dbReference type="RefSeq" id="WP_117688139.1">
    <property type="nucleotide sequence ID" value="NZ_QSQN01000016.1"/>
</dbReference>
<dbReference type="PANTHER" id="PTHR30474:SF1">
    <property type="entry name" value="PEPTIDOGLYCAN GLYCOSYLTRANSFERASE MRDB"/>
    <property type="match status" value="1"/>
</dbReference>
<evidence type="ECO:0008006" key="9">
    <source>
        <dbReference type="Google" id="ProtNLM"/>
    </source>
</evidence>
<sequence length="447" mass="49999">MKKEEYLRCVTDQIRCKKACPGIEKELEDHITDQAEMYLKKGMTEEQALKKAIAEMGDPVQVGVELDRIHRPQMSWGLVLLAGILGIISIVLQYGLKSHGYEMGFPQRQLLFTVVGFVLMLGIYYLDYSILGKYGKWMAGVFLALMGLTIPCRLYMGGAGTYLRLGNMAVSVPLLMYLYVPLFGAVLYSYRRKGYEALWKIAGWMILPVGLVVQSASLIHAALLALALLMMVTIAVQRSWYDISKKRTLFALWGGGTALFITGSVIIFEKILKEYQQERIQAYFDQTGIYGYMQNQIAGVFRESKMLGKSISGMKILESSLAGFNGELIWMSLIACFGIIAGMIVAGLYVMLIWKIFRISGNQSNELGKMIGYGCGLVFAGQIVYSFLICLNIVPEMPVILPFLSYGGSGTLLSYILMGLVLSVYRYKNIPLESQKRKSLKIRISVE</sequence>
<feature type="transmembrane region" description="Helical" evidence="6">
    <location>
        <begin position="168"/>
        <end position="190"/>
    </location>
</feature>
<feature type="transmembrane region" description="Helical" evidence="6">
    <location>
        <begin position="328"/>
        <end position="350"/>
    </location>
</feature>
<dbReference type="GO" id="GO:0015648">
    <property type="term" value="F:lipid-linked peptidoglycan transporter activity"/>
    <property type="evidence" value="ECO:0007669"/>
    <property type="project" value="TreeGrafter"/>
</dbReference>
<feature type="transmembrane region" description="Helical" evidence="6">
    <location>
        <begin position="76"/>
        <end position="96"/>
    </location>
</feature>
<comment type="caution">
    <text evidence="7">The sequence shown here is derived from an EMBL/GenBank/DDBJ whole genome shotgun (WGS) entry which is preliminary data.</text>
</comment>
<keyword evidence="3" id="KW-0133">Cell shape</keyword>
<feature type="transmembrane region" description="Helical" evidence="6">
    <location>
        <begin position="406"/>
        <end position="427"/>
    </location>
</feature>